<dbReference type="AlphaFoldDB" id="A0AAV9NR67"/>
<feature type="compositionally biased region" description="Polar residues" evidence="1">
    <location>
        <begin position="527"/>
        <end position="545"/>
    </location>
</feature>
<organism evidence="2 3">
    <name type="scientific">Exophiala bonariae</name>
    <dbReference type="NCBI Taxonomy" id="1690606"/>
    <lineage>
        <taxon>Eukaryota</taxon>
        <taxon>Fungi</taxon>
        <taxon>Dikarya</taxon>
        <taxon>Ascomycota</taxon>
        <taxon>Pezizomycotina</taxon>
        <taxon>Eurotiomycetes</taxon>
        <taxon>Chaetothyriomycetidae</taxon>
        <taxon>Chaetothyriales</taxon>
        <taxon>Herpotrichiellaceae</taxon>
        <taxon>Exophiala</taxon>
    </lineage>
</organism>
<proteinExistence type="predicted"/>
<keyword evidence="3" id="KW-1185">Reference proteome</keyword>
<feature type="compositionally biased region" description="Basic and acidic residues" evidence="1">
    <location>
        <begin position="223"/>
        <end position="234"/>
    </location>
</feature>
<feature type="compositionally biased region" description="Basic and acidic residues" evidence="1">
    <location>
        <begin position="275"/>
        <end position="308"/>
    </location>
</feature>
<protein>
    <recommendedName>
        <fullName evidence="4">BZIP domain-containing protein</fullName>
    </recommendedName>
</protein>
<accession>A0AAV9NR67</accession>
<feature type="compositionally biased region" description="Polar residues" evidence="1">
    <location>
        <begin position="309"/>
        <end position="321"/>
    </location>
</feature>
<dbReference type="GeneID" id="89968885"/>
<feature type="compositionally biased region" description="Basic residues" evidence="1">
    <location>
        <begin position="114"/>
        <end position="130"/>
    </location>
</feature>
<feature type="compositionally biased region" description="Low complexity" evidence="1">
    <location>
        <begin position="160"/>
        <end position="173"/>
    </location>
</feature>
<feature type="region of interest" description="Disordered" evidence="1">
    <location>
        <begin position="418"/>
        <end position="447"/>
    </location>
</feature>
<feature type="compositionally biased region" description="Low complexity" evidence="1">
    <location>
        <begin position="48"/>
        <end position="68"/>
    </location>
</feature>
<gene>
    <name evidence="2" type="ORF">LTR84_000663</name>
</gene>
<feature type="compositionally biased region" description="Polar residues" evidence="1">
    <location>
        <begin position="392"/>
        <end position="406"/>
    </location>
</feature>
<feature type="region of interest" description="Disordered" evidence="1">
    <location>
        <begin position="1"/>
        <end position="406"/>
    </location>
</feature>
<evidence type="ECO:0000256" key="1">
    <source>
        <dbReference type="SAM" id="MobiDB-lite"/>
    </source>
</evidence>
<comment type="caution">
    <text evidence="2">The sequence shown here is derived from an EMBL/GenBank/DDBJ whole genome shotgun (WGS) entry which is preliminary data.</text>
</comment>
<feature type="compositionally biased region" description="Polar residues" evidence="1">
    <location>
        <begin position="206"/>
        <end position="222"/>
    </location>
</feature>
<evidence type="ECO:0000313" key="2">
    <source>
        <dbReference type="EMBL" id="KAK5064829.1"/>
    </source>
</evidence>
<dbReference type="Proteomes" id="UP001358417">
    <property type="component" value="Unassembled WGS sequence"/>
</dbReference>
<feature type="region of interest" description="Disordered" evidence="1">
    <location>
        <begin position="526"/>
        <end position="553"/>
    </location>
</feature>
<feature type="compositionally biased region" description="Low complexity" evidence="1">
    <location>
        <begin position="251"/>
        <end position="270"/>
    </location>
</feature>
<feature type="compositionally biased region" description="Polar residues" evidence="1">
    <location>
        <begin position="238"/>
        <end position="250"/>
    </location>
</feature>
<feature type="compositionally biased region" description="Polar residues" evidence="1">
    <location>
        <begin position="188"/>
        <end position="199"/>
    </location>
</feature>
<dbReference type="EMBL" id="JAVRRD010000001">
    <property type="protein sequence ID" value="KAK5064829.1"/>
    <property type="molecule type" value="Genomic_DNA"/>
</dbReference>
<dbReference type="RefSeq" id="XP_064712153.1">
    <property type="nucleotide sequence ID" value="XM_064844293.1"/>
</dbReference>
<feature type="compositionally biased region" description="Polar residues" evidence="1">
    <location>
        <begin position="91"/>
        <end position="106"/>
    </location>
</feature>
<name>A0AAV9NR67_9EURO</name>
<evidence type="ECO:0008006" key="4">
    <source>
        <dbReference type="Google" id="ProtNLM"/>
    </source>
</evidence>
<evidence type="ECO:0000313" key="3">
    <source>
        <dbReference type="Proteomes" id="UP001358417"/>
    </source>
</evidence>
<sequence>MANARPTTDDFDMAKLQKSLKQRQRNSIRNKHHVAKLSPAEIRSLNNSAIASITSSQTSSKGTSPSASRRGTTNTPPASPDDGNPLDQRTHSLSRNSISRNSMTNVPTPPHTPNGHRRPSNSSTHSHHHGYSYMNHHGHSNGIIFAPRPRGHAQPTFMASNGISSRPSSSGSSTYRGLPTYRGPEVTRTGSMNMLQRPSPTIVANPLSNFSRPRQSMFSSSPERCRHDSGDIPYERTGSFQNSRANSMPNVSAPSSRPTSPPRVSDSPVSMLAEDMEKFPAFDPDDPHNQPKDLSDDEEIQQHERDLNTTRQLENQPSEQPVEQLPSPDPQPREVSPSASPKKEKGKRFTISTALFGGGDKAPANGDTADKTGKLKKARRRTLSFTKGGESHNASPNSDATATPTEGSIIDGEALEKGDHIPHPAIRPLSLVIPTEDKGKGKETQSAPVYSRCACCGKVKRPPGFSNELSPVLENENLRTNFSFEIERTSDSTGRRSSDASRGKFIPIIPMPVSATETRQAYIEPYTTPTSPANHNHKSSLTSSPRRPKKHLDPPKFVRFASLHGRRNIDSTIIAEEDENYRGSDGEGQPLMNGQVEEDVYHDVVHQEPLIAKTVPVIDGPATYQAATLAVPMEAAPRRASHETSSDHDVFFTPHRGTTPSVVENTTQPPQKLQQAQLPSFAPDASFHSLAESNLGIDFKDFVILPPTTNPSAAGTATLLDGPNKDRKWTPEVMAA</sequence>
<feature type="compositionally biased region" description="Basic residues" evidence="1">
    <location>
        <begin position="18"/>
        <end position="35"/>
    </location>
</feature>
<reference evidence="2 3" key="1">
    <citation type="submission" date="2023-08" db="EMBL/GenBank/DDBJ databases">
        <title>Black Yeasts Isolated from many extreme environments.</title>
        <authorList>
            <person name="Coleine C."/>
            <person name="Stajich J.E."/>
            <person name="Selbmann L."/>
        </authorList>
    </citation>
    <scope>NUCLEOTIDE SEQUENCE [LARGE SCALE GENOMIC DNA]</scope>
    <source>
        <strain evidence="2 3">CCFEE 5792</strain>
    </source>
</reference>